<name>A0AAV0W1J9_9HEMI</name>
<evidence type="ECO:0000313" key="1">
    <source>
        <dbReference type="EMBL" id="CAI6349661.1"/>
    </source>
</evidence>
<evidence type="ECO:0008006" key="3">
    <source>
        <dbReference type="Google" id="ProtNLM"/>
    </source>
</evidence>
<proteinExistence type="predicted"/>
<evidence type="ECO:0000313" key="2">
    <source>
        <dbReference type="Proteomes" id="UP001160148"/>
    </source>
</evidence>
<keyword evidence="2" id="KW-1185">Reference proteome</keyword>
<dbReference type="Proteomes" id="UP001160148">
    <property type="component" value="Unassembled WGS sequence"/>
</dbReference>
<dbReference type="EMBL" id="CARXXK010000001">
    <property type="protein sequence ID" value="CAI6349661.1"/>
    <property type="molecule type" value="Genomic_DNA"/>
</dbReference>
<dbReference type="GO" id="GO:0071897">
    <property type="term" value="P:DNA biosynthetic process"/>
    <property type="evidence" value="ECO:0007669"/>
    <property type="project" value="UniProtKB-ARBA"/>
</dbReference>
<dbReference type="PANTHER" id="PTHR31511:SF12">
    <property type="entry name" value="RHO TERMINATION FACTOR N-TERMINAL DOMAIN-CONTAINING PROTEIN"/>
    <property type="match status" value="1"/>
</dbReference>
<accession>A0AAV0W1J9</accession>
<comment type="caution">
    <text evidence="1">The sequence shown here is derived from an EMBL/GenBank/DDBJ whole genome shotgun (WGS) entry which is preliminary data.</text>
</comment>
<sequence>MASSLSSLAENLLTPEHEKFRETAKHFVTGDMPLVARKGVYPYEYTDSWERLEDTRLPSKRSFYSTLTETGIKESEFDHAKEVWSHFNCRTLGDYSDLYLKIDVLLLADVFENFRDLCMKTYNLDAAHYFTAPGLSFDAMLKFTGQKLQLLHDYDMLLMFENGIRGGLVQASKRYATANNVKTPGYDETKEKSWIIYQDCNNLYGWAISQYMPNLQQAIKNGLIVEKVHRVIQFNQSDWLAKYIDLNTEMRKKARNAFEKDFFKFMNNAVFGKTMESKRKQLKIELVSCERRLQKCINKTTFKHCTNYNENLNAVALENKIIKFDKPIYIGFSVLDISKTLMYDYHYNVMQKHYRDKIKLMYTDTDSLIYHIKTTDFYEDLAANHSLLDRMDTANLPSDHPCYVAVRKKEPGYFSDEVDADIIPEFCALRAKLRF</sequence>
<dbReference type="InterPro" id="IPR043502">
    <property type="entry name" value="DNA/RNA_pol_sf"/>
</dbReference>
<gene>
    <name evidence="1" type="ORF">MEUPH1_LOCUS6199</name>
</gene>
<organism evidence="1 2">
    <name type="scientific">Macrosiphum euphorbiae</name>
    <name type="common">potato aphid</name>
    <dbReference type="NCBI Taxonomy" id="13131"/>
    <lineage>
        <taxon>Eukaryota</taxon>
        <taxon>Metazoa</taxon>
        <taxon>Ecdysozoa</taxon>
        <taxon>Arthropoda</taxon>
        <taxon>Hexapoda</taxon>
        <taxon>Insecta</taxon>
        <taxon>Pterygota</taxon>
        <taxon>Neoptera</taxon>
        <taxon>Paraneoptera</taxon>
        <taxon>Hemiptera</taxon>
        <taxon>Sternorrhyncha</taxon>
        <taxon>Aphidomorpha</taxon>
        <taxon>Aphidoidea</taxon>
        <taxon>Aphididae</taxon>
        <taxon>Macrosiphini</taxon>
        <taxon>Macrosiphum</taxon>
    </lineage>
</organism>
<protein>
    <recommendedName>
        <fullName evidence="3">DNA-directed DNA polymerase</fullName>
    </recommendedName>
</protein>
<reference evidence="1 2" key="1">
    <citation type="submission" date="2023-01" db="EMBL/GenBank/DDBJ databases">
        <authorList>
            <person name="Whitehead M."/>
        </authorList>
    </citation>
    <scope>NUCLEOTIDE SEQUENCE [LARGE SCALE GENOMIC DNA]</scope>
</reference>
<dbReference type="SUPFAM" id="SSF56672">
    <property type="entry name" value="DNA/RNA polymerases"/>
    <property type="match status" value="1"/>
</dbReference>
<dbReference type="AlphaFoldDB" id="A0AAV0W1J9"/>
<dbReference type="PANTHER" id="PTHR31511">
    <property type="entry name" value="PROTEIN CBG23764"/>
    <property type="match status" value="1"/>
</dbReference>